<reference evidence="2 3" key="1">
    <citation type="submission" date="2023-08" db="EMBL/GenBank/DDBJ databases">
        <authorList>
            <person name="Maltman C."/>
        </authorList>
    </citation>
    <scope>NUCLEOTIDE SEQUENCE [LARGE SCALE GENOMIC DNA]</scope>
    <source>
        <strain evidence="2 3">ES2</strain>
    </source>
</reference>
<dbReference type="Proteomes" id="UP001260959">
    <property type="component" value="Unassembled WGS sequence"/>
</dbReference>
<dbReference type="InterPro" id="IPR005901">
    <property type="entry name" value="GLPGLI"/>
</dbReference>
<comment type="caution">
    <text evidence="2">The sequence shown here is derived from an EMBL/GenBank/DDBJ whole genome shotgun (WGS) entry which is preliminary data.</text>
</comment>
<evidence type="ECO:0000256" key="1">
    <source>
        <dbReference type="SAM" id="SignalP"/>
    </source>
</evidence>
<sequence length="278" mass="32334">MKKIFKALFLLSVPLLYAQNYRFVYEYKMKPNIEKKDSVVIDYMNLDTDGKKSYFTNAVKYERDSVYRADKNYSALLKGKNYDRNLNYIIEKNYSQKTINLYDKYKSVSLVTIDQEIPKWKIENEFKKINDLNCQKAVADYKGRTWEAWFSKDFPISDGPYKFSGLPGLVVAIKDGDNDHGFELVQIKKIKAITAFVPKNNKQMSGEEYRKLIKNYTFNPAEDIAAMNMDSKSGTMEMQLKDGYVAQLDINKLKKYGAKMDDVIAEMLKMGTNPIERD</sequence>
<accession>A0ABU1E9G0</accession>
<keyword evidence="1" id="KW-0732">Signal</keyword>
<protein>
    <submittedName>
        <fullName evidence="2">GLPGLI family protein</fullName>
    </submittedName>
</protein>
<proteinExistence type="predicted"/>
<dbReference type="RefSeq" id="WP_309523077.1">
    <property type="nucleotide sequence ID" value="NZ_JAVIXS010000020.1"/>
</dbReference>
<feature type="chain" id="PRO_5046431928" evidence="1">
    <location>
        <begin position="19"/>
        <end position="278"/>
    </location>
</feature>
<dbReference type="Pfam" id="PF09697">
    <property type="entry name" value="Porph_ging"/>
    <property type="match status" value="1"/>
</dbReference>
<organism evidence="2 3">
    <name type="scientific">Chryseobacterium metallicongregator</name>
    <dbReference type="NCBI Taxonomy" id="3073042"/>
    <lineage>
        <taxon>Bacteria</taxon>
        <taxon>Pseudomonadati</taxon>
        <taxon>Bacteroidota</taxon>
        <taxon>Flavobacteriia</taxon>
        <taxon>Flavobacteriales</taxon>
        <taxon>Weeksellaceae</taxon>
        <taxon>Chryseobacterium group</taxon>
        <taxon>Chryseobacterium</taxon>
    </lineage>
</organism>
<evidence type="ECO:0000313" key="2">
    <source>
        <dbReference type="EMBL" id="MDR4954458.1"/>
    </source>
</evidence>
<gene>
    <name evidence="2" type="ORF">REB14_19930</name>
</gene>
<name>A0ABU1E9G0_9FLAO</name>
<dbReference type="EMBL" id="JAVIXS010000020">
    <property type="protein sequence ID" value="MDR4954458.1"/>
    <property type="molecule type" value="Genomic_DNA"/>
</dbReference>
<keyword evidence="3" id="KW-1185">Reference proteome</keyword>
<evidence type="ECO:0000313" key="3">
    <source>
        <dbReference type="Proteomes" id="UP001260959"/>
    </source>
</evidence>
<feature type="signal peptide" evidence="1">
    <location>
        <begin position="1"/>
        <end position="18"/>
    </location>
</feature>
<dbReference type="NCBIfam" id="TIGR01200">
    <property type="entry name" value="GLPGLI"/>
    <property type="match status" value="1"/>
</dbReference>